<protein>
    <recommendedName>
        <fullName evidence="3">Nudix hydrolase domain-containing protein</fullName>
    </recommendedName>
</protein>
<evidence type="ECO:0000313" key="2">
    <source>
        <dbReference type="Proteomes" id="UP000178040"/>
    </source>
</evidence>
<evidence type="ECO:0000313" key="1">
    <source>
        <dbReference type="EMBL" id="OGK45501.1"/>
    </source>
</evidence>
<dbReference type="Proteomes" id="UP000178040">
    <property type="component" value="Unassembled WGS sequence"/>
</dbReference>
<name>A0A1F7IQ62_9BACT</name>
<sequence>MEFFLFILFIILLALLRINDNPDRPKEDRQNVDIIFFAKAVKQIKSADEEVKKLQWFDLDKIPPRDQIAFDHGDDLELFMKYIKEKFPIPVLG</sequence>
<comment type="caution">
    <text evidence="1">The sequence shown here is derived from an EMBL/GenBank/DDBJ whole genome shotgun (WGS) entry which is preliminary data.</text>
</comment>
<dbReference type="EMBL" id="MGAI01000006">
    <property type="protein sequence ID" value="OGK45501.1"/>
    <property type="molecule type" value="Genomic_DNA"/>
</dbReference>
<dbReference type="AlphaFoldDB" id="A0A1F7IQ62"/>
<dbReference type="Gene3D" id="3.90.79.10">
    <property type="entry name" value="Nucleoside Triphosphate Pyrophosphohydrolase"/>
    <property type="match status" value="1"/>
</dbReference>
<accession>A0A1F7IQ62</accession>
<reference evidence="1 2" key="1">
    <citation type="journal article" date="2016" name="Nat. Commun.">
        <title>Thousands of microbial genomes shed light on interconnected biogeochemical processes in an aquifer system.</title>
        <authorList>
            <person name="Anantharaman K."/>
            <person name="Brown C.T."/>
            <person name="Hug L.A."/>
            <person name="Sharon I."/>
            <person name="Castelle C.J."/>
            <person name="Probst A.J."/>
            <person name="Thomas B.C."/>
            <person name="Singh A."/>
            <person name="Wilkins M.J."/>
            <person name="Karaoz U."/>
            <person name="Brodie E.L."/>
            <person name="Williams K.H."/>
            <person name="Hubbard S.S."/>
            <person name="Banfield J.F."/>
        </authorList>
    </citation>
    <scope>NUCLEOTIDE SEQUENCE [LARGE SCALE GENOMIC DNA]</scope>
</reference>
<gene>
    <name evidence="1" type="ORF">A3B40_00600</name>
</gene>
<organism evidence="1 2">
    <name type="scientific">Candidatus Roizmanbacteria bacterium RIFCSPLOWO2_01_FULL_37_16</name>
    <dbReference type="NCBI Taxonomy" id="1802058"/>
    <lineage>
        <taxon>Bacteria</taxon>
        <taxon>Candidatus Roizmaniibacteriota</taxon>
    </lineage>
</organism>
<evidence type="ECO:0008006" key="3">
    <source>
        <dbReference type="Google" id="ProtNLM"/>
    </source>
</evidence>
<proteinExistence type="predicted"/>